<organism evidence="1 2">
    <name type="scientific">Tetrapisispora phaffii (strain ATCC 24235 / CBS 4417 / NBRC 1672 / NRRL Y-8282 / UCD 70-5)</name>
    <name type="common">Yeast</name>
    <name type="synonym">Fabospora phaffii</name>
    <dbReference type="NCBI Taxonomy" id="1071381"/>
    <lineage>
        <taxon>Eukaryota</taxon>
        <taxon>Fungi</taxon>
        <taxon>Dikarya</taxon>
        <taxon>Ascomycota</taxon>
        <taxon>Saccharomycotina</taxon>
        <taxon>Saccharomycetes</taxon>
        <taxon>Saccharomycetales</taxon>
        <taxon>Saccharomycetaceae</taxon>
        <taxon>Tetrapisispora</taxon>
    </lineage>
</organism>
<dbReference type="STRING" id="1071381.G8BQM7"/>
<dbReference type="Proteomes" id="UP000005666">
    <property type="component" value="Chromosome 3"/>
</dbReference>
<dbReference type="HOGENOM" id="CLU_060779_0_0_1"/>
<gene>
    <name evidence="1" type="primary">TPHA0C03880</name>
    <name evidence="1" type="ordered locus">TPHA_0C03880</name>
</gene>
<dbReference type="eggNOG" id="ENOG502QQMN">
    <property type="taxonomic scope" value="Eukaryota"/>
</dbReference>
<proteinExistence type="predicted"/>
<dbReference type="EMBL" id="HE612858">
    <property type="protein sequence ID" value="CCE62539.1"/>
    <property type="molecule type" value="Genomic_DNA"/>
</dbReference>
<dbReference type="AlphaFoldDB" id="G8BQM7"/>
<name>G8BQM7_TETPH</name>
<dbReference type="RefSeq" id="XP_003684973.1">
    <property type="nucleotide sequence ID" value="XM_003684925.1"/>
</dbReference>
<dbReference type="OMA" id="HKFWFAC"/>
<evidence type="ECO:0000313" key="2">
    <source>
        <dbReference type="Proteomes" id="UP000005666"/>
    </source>
</evidence>
<accession>G8BQM7</accession>
<keyword evidence="2" id="KW-1185">Reference proteome</keyword>
<protein>
    <recommendedName>
        <fullName evidence="3">Maintenance of telomere capping protein 2</fullName>
    </recommendedName>
</protein>
<evidence type="ECO:0000313" key="1">
    <source>
        <dbReference type="EMBL" id="CCE62539.1"/>
    </source>
</evidence>
<dbReference type="GeneID" id="11533810"/>
<reference evidence="1 2" key="1">
    <citation type="journal article" date="2011" name="Proc. Natl. Acad. Sci. U.S.A.">
        <title>Evolutionary erosion of yeast sex chromosomes by mating-type switching accidents.</title>
        <authorList>
            <person name="Gordon J.L."/>
            <person name="Armisen D."/>
            <person name="Proux-Wera E."/>
            <person name="Oheigeartaigh S.S."/>
            <person name="Byrne K.P."/>
            <person name="Wolfe K.H."/>
        </authorList>
    </citation>
    <scope>NUCLEOTIDE SEQUENCE [LARGE SCALE GENOMIC DNA]</scope>
    <source>
        <strain evidence="2">ATCC 24235 / CBS 4417 / NBRC 1672 / NRRL Y-8282 / UCD 70-5</strain>
    </source>
</reference>
<dbReference type="OrthoDB" id="5582146at2759"/>
<evidence type="ECO:0008006" key="3">
    <source>
        <dbReference type="Google" id="ProtNLM"/>
    </source>
</evidence>
<dbReference type="KEGG" id="tpf:TPHA_0C03880"/>
<sequence>MDDKLKTLVAFRNILQFSIILRRSFVCIINEDQQNIDQTLLLKNSEIIETRIGEDYEGIDIEILDKFEIIPPVHRQRIKISIISNVEDLESKDQINLVRYLRAPGLNHIFIGLLYFDCTNARTKETIATQDWLRNSIWMSCVIKDMKHIEMYDELLSSGNNDTRYAKINLAQQRLLDDIHVDPRVKRYVLDVIVHLRMHTLSYKQKGGGIHPRSLEDVILLSKVIRLSQFAAVELKTSTNDPDVKKKTPTLYIMSEHIRLAALMYFPFHLILIRDSSMDVSVSYGSNKELIDDFIEKLHTINDAVDRQNPLLIQEIVIRDVLRKVIPPI</sequence>